<reference evidence="2 3" key="1">
    <citation type="submission" date="2020-07" db="EMBL/GenBank/DDBJ databases">
        <authorList>
            <person name="Criscuolo A."/>
        </authorList>
    </citation>
    <scope>NUCLEOTIDE SEQUENCE [LARGE SCALE GENOMIC DNA]</scope>
    <source>
        <strain evidence="2">CIP111649</strain>
    </source>
</reference>
<dbReference type="AlphaFoldDB" id="A0A6V7RQU7"/>
<evidence type="ECO:0000256" key="1">
    <source>
        <dbReference type="PIRNR" id="PIRNR006221"/>
    </source>
</evidence>
<dbReference type="PANTHER" id="PTHR12149:SF8">
    <property type="entry name" value="PROTEIN-RIBULOSAMINE 3-KINASE"/>
    <property type="match status" value="1"/>
</dbReference>
<proteinExistence type="inferred from homology"/>
<dbReference type="Proteomes" id="UP000589351">
    <property type="component" value="Unassembled WGS sequence"/>
</dbReference>
<dbReference type="InterPro" id="IPR016477">
    <property type="entry name" value="Fructo-/Ketosamine-3-kinase"/>
</dbReference>
<keyword evidence="1 2" id="KW-0418">Kinase</keyword>
<keyword evidence="3" id="KW-1185">Reference proteome</keyword>
<dbReference type="Pfam" id="PF03881">
    <property type="entry name" value="Fructosamin_kin"/>
    <property type="match status" value="1"/>
</dbReference>
<accession>A0A6V7RQU7</accession>
<dbReference type="Gene3D" id="3.30.200.20">
    <property type="entry name" value="Phosphorylase Kinase, domain 1"/>
    <property type="match status" value="1"/>
</dbReference>
<comment type="caution">
    <text evidence="2">The sequence shown here is derived from an EMBL/GenBank/DDBJ whole genome shotgun (WGS) entry which is preliminary data.</text>
</comment>
<dbReference type="PANTHER" id="PTHR12149">
    <property type="entry name" value="FRUCTOSAMINE 3 KINASE-RELATED PROTEIN"/>
    <property type="match status" value="1"/>
</dbReference>
<evidence type="ECO:0000313" key="2">
    <source>
        <dbReference type="EMBL" id="CAD2081335.1"/>
    </source>
</evidence>
<dbReference type="SUPFAM" id="SSF56112">
    <property type="entry name" value="Protein kinase-like (PK-like)"/>
    <property type="match status" value="1"/>
</dbReference>
<dbReference type="InterPro" id="IPR011009">
    <property type="entry name" value="Kinase-like_dom_sf"/>
</dbReference>
<comment type="similarity">
    <text evidence="1">Belongs to the fructosamine kinase family.</text>
</comment>
<dbReference type="GO" id="GO:0016301">
    <property type="term" value="F:kinase activity"/>
    <property type="evidence" value="ECO:0007669"/>
    <property type="project" value="UniProtKB-UniRule"/>
</dbReference>
<name>A0A6V7RQU7_9STAP</name>
<gene>
    <name evidence="2" type="ORF">JEODO184_02124</name>
</gene>
<organism evidence="2 3">
    <name type="scientific">Jeotgalicoccus meleagridis</name>
    <dbReference type="NCBI Taxonomy" id="2759181"/>
    <lineage>
        <taxon>Bacteria</taxon>
        <taxon>Bacillati</taxon>
        <taxon>Bacillota</taxon>
        <taxon>Bacilli</taxon>
        <taxon>Bacillales</taxon>
        <taxon>Staphylococcaceae</taxon>
        <taxon>Jeotgalicoccus</taxon>
    </lineage>
</organism>
<sequence>MDKNWIEQLPLEGIQEVTPMAGGDVNDAYKVDAVENTYFLLVQPSKSREFYDAEISGLKHFEEIGVNAPRVIDSGEINGDAYLLLSFIQEGSGGQEALGQMVAKMHLDHQKDGEFGYDYRHEGGDMTFDNSWTDSWIDLFVTNRLDVLANLVVDRGYWTSSDLELYKEVRQVIVDTLSQHDSKPSFLHGDLWAGNYMYDENGQPVLFDPSPFYGDREFDLGATTVFGGFTNDFYHAYDAVYPLTNGAWDRIKFYKFYLLLVHLAKFGNSYKRSVDEVMKDILA</sequence>
<dbReference type="PIRSF" id="PIRSF006221">
    <property type="entry name" value="Ketosamine-3-kinase"/>
    <property type="match status" value="1"/>
</dbReference>
<dbReference type="Gene3D" id="3.90.1200.10">
    <property type="match status" value="1"/>
</dbReference>
<protein>
    <submittedName>
        <fullName evidence="2">Putative ketoamine kinase</fullName>
        <ecNumber evidence="2">2.7.1.-</ecNumber>
    </submittedName>
</protein>
<evidence type="ECO:0000313" key="3">
    <source>
        <dbReference type="Proteomes" id="UP000589351"/>
    </source>
</evidence>
<keyword evidence="1 2" id="KW-0808">Transferase</keyword>
<dbReference type="RefSeq" id="WP_185126621.1">
    <property type="nucleotide sequence ID" value="NZ_CAJEWD010000009.1"/>
</dbReference>
<dbReference type="EC" id="2.7.1.-" evidence="2"/>
<dbReference type="EMBL" id="CAJEWD010000009">
    <property type="protein sequence ID" value="CAD2081335.1"/>
    <property type="molecule type" value="Genomic_DNA"/>
</dbReference>